<dbReference type="InParanoid" id="A0A0G4FGD0"/>
<gene>
    <name evidence="1" type="ORF">Vbra_15338</name>
</gene>
<accession>A0A0G4FGD0</accession>
<dbReference type="EMBL" id="CDMY01000436">
    <property type="protein sequence ID" value="CEM12349.1"/>
    <property type="molecule type" value="Genomic_DNA"/>
</dbReference>
<sequence>MSGAKERRKGVWQPVQPTRSSLLAIDQMIARLDTARTYAQEKVLKRGRPNLPSLGSLARANAALDSYRAGLVDDINSQLQGAIGVADVRHFSPGSQKISQQVGGQPAHEPDAATVSLTDGAGYPSELFRQPDAVLEKIVDQLPAPDLATYRATSADSAHTADRTYLNRRLQGHLHTQGLADVLRLDIRRNEYLLEAVDMIEGSAGGPGRRQKGGWRGGMWAPHLRLARHHGWVESLPITVRGSDFDNLELDVRRLQLADHQELPEAMRQYMLMGRSITHDDDPPLTPGTTDDTYQLGGHRMGYVGMYYRPSTLPQDYPFDRDDFDSDDPPCLAPLDPGIKELPIVTFPRFSDRILDRIQTARCRVVMCSTFHRSDVRYERCIQILDQIARKRLPIWGSTTVVQHSLGVLVTLCGAERDDAFAMHVSITKSATQKDELTVLLRSTERWEYVGDQFALSLGIAKDKMGKDFTPLFDQL</sequence>
<evidence type="ECO:0000313" key="1">
    <source>
        <dbReference type="EMBL" id="CEM12349.1"/>
    </source>
</evidence>
<evidence type="ECO:0008006" key="3">
    <source>
        <dbReference type="Google" id="ProtNLM"/>
    </source>
</evidence>
<keyword evidence="2" id="KW-1185">Reference proteome</keyword>
<dbReference type="Proteomes" id="UP000041254">
    <property type="component" value="Unassembled WGS sequence"/>
</dbReference>
<organism evidence="1 2">
    <name type="scientific">Vitrella brassicaformis (strain CCMP3155)</name>
    <dbReference type="NCBI Taxonomy" id="1169540"/>
    <lineage>
        <taxon>Eukaryota</taxon>
        <taxon>Sar</taxon>
        <taxon>Alveolata</taxon>
        <taxon>Colpodellida</taxon>
        <taxon>Vitrellaceae</taxon>
        <taxon>Vitrella</taxon>
    </lineage>
</organism>
<proteinExistence type="predicted"/>
<name>A0A0G4FGD0_VITBC</name>
<reference evidence="1 2" key="1">
    <citation type="submission" date="2014-11" db="EMBL/GenBank/DDBJ databases">
        <authorList>
            <person name="Zhu J."/>
            <person name="Qi W."/>
            <person name="Song R."/>
        </authorList>
    </citation>
    <scope>NUCLEOTIDE SEQUENCE [LARGE SCALE GENOMIC DNA]</scope>
</reference>
<dbReference type="VEuPathDB" id="CryptoDB:Vbra_15338"/>
<evidence type="ECO:0000313" key="2">
    <source>
        <dbReference type="Proteomes" id="UP000041254"/>
    </source>
</evidence>
<dbReference type="AlphaFoldDB" id="A0A0G4FGD0"/>
<dbReference type="PhylomeDB" id="A0A0G4FGD0"/>
<protein>
    <recommendedName>
        <fullName evidence="3">F-box domain-containing protein</fullName>
    </recommendedName>
</protein>